<dbReference type="Proteomes" id="UP000277811">
    <property type="component" value="Unassembled WGS sequence"/>
</dbReference>
<keyword evidence="2" id="KW-1185">Reference proteome</keyword>
<dbReference type="EMBL" id="UPPP01000094">
    <property type="protein sequence ID" value="VBB08665.1"/>
    <property type="molecule type" value="Genomic_DNA"/>
</dbReference>
<evidence type="ECO:0000313" key="1">
    <source>
        <dbReference type="EMBL" id="VBB08665.1"/>
    </source>
</evidence>
<gene>
    <name evidence="1" type="ORF">LUCI_3943</name>
</gene>
<protein>
    <recommendedName>
        <fullName evidence="3">Core-binding (CB) domain-containing protein</fullName>
    </recommendedName>
</protein>
<name>A0A498RCC9_9FIRM</name>
<proteinExistence type="predicted"/>
<dbReference type="AlphaFoldDB" id="A0A498RCC9"/>
<sequence length="504" mass="58542">MKNVYDQVQLFYEEDSWTSAVKREWVEGYLRQKAWQGADDKELTDDWRNLEMFLQYLTYAGHSYSGELEVMPPQEYSQAVTWMGKYMEGFNVTLKPVKKFFSVLLSFYQYLAGKKIINNMGLLQEAAQAIAGGSKLDLNVVGVDPMLPASHTIITDDWDTADDETVETLMNRLGDCFQQEQFIDDFERAMLLYSGPMQNVPDDEYDEFWLGFWDYFLFDYHLLNNDDTPLTHFYKTYKENVSVEERRMLEDLLQAQFTVFYITRVINQDWVDCVNLFTGEHIKLPHPDFDYKKMKKLIFYGHVFSEGMVIVNYVTSMEISPKLRRRIKEEVTRQKEIFSIQVPGATWEEFFSRHAITVRHTFDVFGTMAKVNVTPFNQMERVFPEIAAPKAVNQDVMVLLSGQMRQLGFSAHDVKLAGQLWHQFNQLNPVVVRKPAVWAAATVHAYSAINASHVLSADSLAEVFGVSASSVYTNRNRLYKVLELEKFDPRFLSEEGFLFSLFST</sequence>
<organism evidence="1 2">
    <name type="scientific">Lucifera butyrica</name>
    <dbReference type="NCBI Taxonomy" id="1351585"/>
    <lineage>
        <taxon>Bacteria</taxon>
        <taxon>Bacillati</taxon>
        <taxon>Bacillota</taxon>
        <taxon>Negativicutes</taxon>
        <taxon>Veillonellales</taxon>
        <taxon>Veillonellaceae</taxon>
        <taxon>Lucifera</taxon>
    </lineage>
</organism>
<dbReference type="OrthoDB" id="2375094at2"/>
<evidence type="ECO:0008006" key="3">
    <source>
        <dbReference type="Google" id="ProtNLM"/>
    </source>
</evidence>
<accession>A0A498RCC9</accession>
<reference evidence="1 2" key="1">
    <citation type="submission" date="2018-06" db="EMBL/GenBank/DDBJ databases">
        <authorList>
            <person name="Strepis N."/>
        </authorList>
    </citation>
    <scope>NUCLEOTIDE SEQUENCE [LARGE SCALE GENOMIC DNA]</scope>
    <source>
        <strain evidence="1">LUCI</strain>
    </source>
</reference>
<evidence type="ECO:0000313" key="2">
    <source>
        <dbReference type="Proteomes" id="UP000277811"/>
    </source>
</evidence>
<dbReference type="RefSeq" id="WP_122629531.1">
    <property type="nucleotide sequence ID" value="NZ_UPPP01000094.1"/>
</dbReference>